<dbReference type="AlphaFoldDB" id="A0A5F2C7W8"/>
<sequence length="63" mass="7005">MIKNSFLIISFSILVLMGCHQDSSSDMPCAQQLLLADFDLQRGVITQAEYDQRISIIAINCGK</sequence>
<dbReference type="EMBL" id="RQGU01000010">
    <property type="protein sequence ID" value="TGM30795.1"/>
    <property type="molecule type" value="Genomic_DNA"/>
</dbReference>
<evidence type="ECO:0000313" key="3">
    <source>
        <dbReference type="Proteomes" id="UP000297832"/>
    </source>
</evidence>
<keyword evidence="4" id="KW-1185">Reference proteome</keyword>
<comment type="caution">
    <text evidence="1">The sequence shown here is derived from an EMBL/GenBank/DDBJ whole genome shotgun (WGS) entry which is preliminary data.</text>
</comment>
<protein>
    <submittedName>
        <fullName evidence="1">Uncharacterized protein</fullName>
    </submittedName>
</protein>
<dbReference type="Proteomes" id="UP000298057">
    <property type="component" value="Unassembled WGS sequence"/>
</dbReference>
<gene>
    <name evidence="1" type="ORF">EHQ81_12640</name>
    <name evidence="2" type="ORF">EHQ82_00480</name>
</gene>
<organism evidence="1 3">
    <name type="scientific">Leptospira selangorensis</name>
    <dbReference type="NCBI Taxonomy" id="2484982"/>
    <lineage>
        <taxon>Bacteria</taxon>
        <taxon>Pseudomonadati</taxon>
        <taxon>Spirochaetota</taxon>
        <taxon>Spirochaetia</taxon>
        <taxon>Leptospirales</taxon>
        <taxon>Leptospiraceae</taxon>
        <taxon>Leptospira</taxon>
    </lineage>
</organism>
<dbReference type="Proteomes" id="UP000297832">
    <property type="component" value="Unassembled WGS sequence"/>
</dbReference>
<reference evidence="1 3" key="2">
    <citation type="journal article" date="2019" name="PLoS Negl. Trop. Dis.">
        <title>Revisiting the worldwide diversity of Leptospira species in the environment.</title>
        <authorList>
            <person name="Vincent A.T."/>
            <person name="Schiettekatte O."/>
            <person name="Bourhy P."/>
            <person name="Veyrier F.J."/>
            <person name="Picardeau M."/>
        </authorList>
    </citation>
    <scope>NUCLEOTIDE SEQUENCE [LARGE SCALE GENOMIC DNA]</scope>
    <source>
        <strain evidence="1 3">201702405</strain>
        <strain evidence="2">201702406</strain>
    </source>
</reference>
<evidence type="ECO:0000313" key="4">
    <source>
        <dbReference type="Proteomes" id="UP000298057"/>
    </source>
</evidence>
<name>A0A5F2C7W8_9LEPT</name>
<dbReference type="RefSeq" id="WP_135625666.1">
    <property type="nucleotide sequence ID" value="NZ_RQGU01000010.1"/>
</dbReference>
<dbReference type="PROSITE" id="PS51257">
    <property type="entry name" value="PROKAR_LIPOPROTEIN"/>
    <property type="match status" value="1"/>
</dbReference>
<dbReference type="EMBL" id="RQGV01000016">
    <property type="protein sequence ID" value="TGM12734.1"/>
    <property type="molecule type" value="Genomic_DNA"/>
</dbReference>
<proteinExistence type="predicted"/>
<accession>A0A5F2C7W8</accession>
<evidence type="ECO:0000313" key="2">
    <source>
        <dbReference type="EMBL" id="TGM30795.1"/>
    </source>
</evidence>
<reference evidence="2" key="1">
    <citation type="submission" date="2018-10" db="EMBL/GenBank/DDBJ databases">
        <authorList>
            <person name="Vincent A.T."/>
            <person name="Schiettekatte O."/>
            <person name="Bourhy P."/>
            <person name="Veyrier F.J."/>
            <person name="Picardeau M."/>
        </authorList>
    </citation>
    <scope>NUCLEOTIDE SEQUENCE</scope>
    <source>
        <strain evidence="2">201702406</strain>
    </source>
</reference>
<evidence type="ECO:0000313" key="1">
    <source>
        <dbReference type="EMBL" id="TGM12734.1"/>
    </source>
</evidence>